<keyword evidence="6 7" id="KW-0472">Membrane</keyword>
<dbReference type="EMBL" id="JADGMQ010000010">
    <property type="protein sequence ID" value="MBI1621775.1"/>
    <property type="molecule type" value="Genomic_DNA"/>
</dbReference>
<name>A0ABS0SGR7_9HYPH</name>
<feature type="transmembrane region" description="Helical" evidence="7">
    <location>
        <begin position="173"/>
        <end position="194"/>
    </location>
</feature>
<comment type="caution">
    <text evidence="8">The sequence shown here is derived from an EMBL/GenBank/DDBJ whole genome shotgun (WGS) entry which is preliminary data.</text>
</comment>
<feature type="transmembrane region" description="Helical" evidence="7">
    <location>
        <begin position="89"/>
        <end position="107"/>
    </location>
</feature>
<keyword evidence="5 7" id="KW-1133">Transmembrane helix</keyword>
<evidence type="ECO:0000256" key="6">
    <source>
        <dbReference type="ARBA" id="ARBA00023136"/>
    </source>
</evidence>
<dbReference type="InterPro" id="IPR043429">
    <property type="entry name" value="ArtM/GltK/GlnP/TcyL/YhdX-like"/>
</dbReference>
<proteinExistence type="inferred from homology"/>
<keyword evidence="3 7" id="KW-0812">Transmembrane</keyword>
<feature type="transmembrane region" description="Helical" evidence="7">
    <location>
        <begin position="55"/>
        <end position="77"/>
    </location>
</feature>
<dbReference type="PANTHER" id="PTHR30614">
    <property type="entry name" value="MEMBRANE COMPONENT OF AMINO ACID ABC TRANSPORTER"/>
    <property type="match status" value="1"/>
</dbReference>
<evidence type="ECO:0000256" key="1">
    <source>
        <dbReference type="ARBA" id="ARBA00004141"/>
    </source>
</evidence>
<accession>A0ABS0SGR7</accession>
<evidence type="ECO:0000256" key="4">
    <source>
        <dbReference type="ARBA" id="ARBA00022970"/>
    </source>
</evidence>
<dbReference type="InterPro" id="IPR035906">
    <property type="entry name" value="MetI-like_sf"/>
</dbReference>
<evidence type="ECO:0000256" key="7">
    <source>
        <dbReference type="SAM" id="Phobius"/>
    </source>
</evidence>
<sequence length="227" mass="24716">MTNAEAAEMLFVWTPFLAQGFAWNIVISLAAMAIGTPIGIFLAQLRLSGSRAASWLTAMARLPPTFVLLFYFAYLLPGEFAFGNLKVEVPAWLKASLALSVAVVGFVSDNAQPCIRHLRRGERLEALYFIPAWTTYFLIIVMASSTASVIGVPELVNRANTVIAAAGEHAATLWVYSYAMLWFLGFCLPLSWLMNWLRVGLAAQGNNVDPSGANVKVAVRADGRADQ</sequence>
<evidence type="ECO:0000313" key="9">
    <source>
        <dbReference type="Proteomes" id="UP000601789"/>
    </source>
</evidence>
<organism evidence="8 9">
    <name type="scientific">Aquamicrobium zhengzhouense</name>
    <dbReference type="NCBI Taxonomy" id="2781738"/>
    <lineage>
        <taxon>Bacteria</taxon>
        <taxon>Pseudomonadati</taxon>
        <taxon>Pseudomonadota</taxon>
        <taxon>Alphaproteobacteria</taxon>
        <taxon>Hyphomicrobiales</taxon>
        <taxon>Phyllobacteriaceae</taxon>
        <taxon>Aquamicrobium</taxon>
    </lineage>
</organism>
<dbReference type="Proteomes" id="UP000601789">
    <property type="component" value="Unassembled WGS sequence"/>
</dbReference>
<evidence type="ECO:0000313" key="8">
    <source>
        <dbReference type="EMBL" id="MBI1621775.1"/>
    </source>
</evidence>
<feature type="transmembrane region" description="Helical" evidence="7">
    <location>
        <begin position="20"/>
        <end position="43"/>
    </location>
</feature>
<reference evidence="8 9" key="1">
    <citation type="submission" date="2020-10" db="EMBL/GenBank/DDBJ databases">
        <title>Aquamicrobium zhengzhouensis sp. nov., a exopolysaccharide producing bacterium isolated from farmland soil.</title>
        <authorList>
            <person name="Wang X."/>
        </authorList>
    </citation>
    <scope>NUCLEOTIDE SEQUENCE [LARGE SCALE GENOMIC DNA]</scope>
    <source>
        <strain evidence="9">cd-1</strain>
    </source>
</reference>
<dbReference type="Gene3D" id="1.10.3720.10">
    <property type="entry name" value="MetI-like"/>
    <property type="match status" value="2"/>
</dbReference>
<evidence type="ECO:0000256" key="3">
    <source>
        <dbReference type="ARBA" id="ARBA00022692"/>
    </source>
</evidence>
<evidence type="ECO:0000256" key="5">
    <source>
        <dbReference type="ARBA" id="ARBA00022989"/>
    </source>
</evidence>
<comment type="similarity">
    <text evidence="2">Belongs to the binding-protein-dependent transport system permease family. HisMQ subfamily.</text>
</comment>
<feature type="transmembrane region" description="Helical" evidence="7">
    <location>
        <begin position="128"/>
        <end position="153"/>
    </location>
</feature>
<protein>
    <submittedName>
        <fullName evidence="8">Polar amino acid ABC transporter permease</fullName>
    </submittedName>
</protein>
<dbReference type="PANTHER" id="PTHR30614:SF37">
    <property type="entry name" value="AMINO-ACID ABC TRANSPORTER PERMEASE PROTEIN YHDX-RELATED"/>
    <property type="match status" value="1"/>
</dbReference>
<gene>
    <name evidence="8" type="ORF">IOD40_14025</name>
</gene>
<keyword evidence="9" id="KW-1185">Reference proteome</keyword>
<dbReference type="RefSeq" id="WP_198477257.1">
    <property type="nucleotide sequence ID" value="NZ_JADGMQ010000010.1"/>
</dbReference>
<comment type="subcellular location">
    <subcellularLocation>
        <location evidence="1">Membrane</location>
        <topology evidence="1">Multi-pass membrane protein</topology>
    </subcellularLocation>
</comment>
<keyword evidence="4" id="KW-0813">Transport</keyword>
<keyword evidence="4" id="KW-0029">Amino-acid transport</keyword>
<dbReference type="SUPFAM" id="SSF161098">
    <property type="entry name" value="MetI-like"/>
    <property type="match status" value="1"/>
</dbReference>
<evidence type="ECO:0000256" key="2">
    <source>
        <dbReference type="ARBA" id="ARBA00010072"/>
    </source>
</evidence>